<dbReference type="GO" id="GO:0016020">
    <property type="term" value="C:membrane"/>
    <property type="evidence" value="ECO:0007669"/>
    <property type="project" value="UniProtKB-SubCell"/>
</dbReference>
<keyword evidence="2 5" id="KW-0812">Transmembrane</keyword>
<evidence type="ECO:0000313" key="8">
    <source>
        <dbReference type="Proteomes" id="UP000315983"/>
    </source>
</evidence>
<evidence type="ECO:0000256" key="1">
    <source>
        <dbReference type="ARBA" id="ARBA00004141"/>
    </source>
</evidence>
<dbReference type="Pfam" id="PF01040">
    <property type="entry name" value="UbiA"/>
    <property type="match status" value="1"/>
</dbReference>
<dbReference type="EMBL" id="VFOL01000001">
    <property type="protein sequence ID" value="TQL38196.1"/>
    <property type="molecule type" value="Genomic_DNA"/>
</dbReference>
<feature type="transmembrane region" description="Helical" evidence="5">
    <location>
        <begin position="16"/>
        <end position="37"/>
    </location>
</feature>
<feature type="transmembrane region" description="Helical" evidence="5">
    <location>
        <begin position="182"/>
        <end position="199"/>
    </location>
</feature>
<dbReference type="InterPro" id="IPR000537">
    <property type="entry name" value="UbiA_prenyltransferase"/>
</dbReference>
<organism evidence="7 8">
    <name type="scientific">Salinispora arenicola</name>
    <dbReference type="NCBI Taxonomy" id="168697"/>
    <lineage>
        <taxon>Bacteria</taxon>
        <taxon>Bacillati</taxon>
        <taxon>Actinomycetota</taxon>
        <taxon>Actinomycetes</taxon>
        <taxon>Micromonosporales</taxon>
        <taxon>Micromonosporaceae</taxon>
        <taxon>Salinispora</taxon>
    </lineage>
</organism>
<dbReference type="Proteomes" id="UP000677457">
    <property type="component" value="Unassembled WGS sequence"/>
</dbReference>
<gene>
    <name evidence="7" type="ORF">FB564_3387</name>
    <name evidence="6" type="ORF">Sar04_45590</name>
</gene>
<dbReference type="AlphaFoldDB" id="A0A542XQR0"/>
<feature type="transmembrane region" description="Helical" evidence="5">
    <location>
        <begin position="220"/>
        <end position="244"/>
    </location>
</feature>
<proteinExistence type="predicted"/>
<keyword evidence="7" id="KW-0808">Transferase</keyword>
<keyword evidence="9" id="KW-1185">Reference proteome</keyword>
<evidence type="ECO:0000256" key="4">
    <source>
        <dbReference type="ARBA" id="ARBA00023136"/>
    </source>
</evidence>
<feature type="transmembrane region" description="Helical" evidence="5">
    <location>
        <begin position="151"/>
        <end position="170"/>
    </location>
</feature>
<keyword evidence="4 5" id="KW-0472">Membrane</keyword>
<evidence type="ECO:0000256" key="3">
    <source>
        <dbReference type="ARBA" id="ARBA00022989"/>
    </source>
</evidence>
<name>A0A542XQR0_SALAC</name>
<feature type="transmembrane region" description="Helical" evidence="5">
    <location>
        <begin position="49"/>
        <end position="70"/>
    </location>
</feature>
<feature type="transmembrane region" description="Helical" evidence="5">
    <location>
        <begin position="256"/>
        <end position="274"/>
    </location>
</feature>
<evidence type="ECO:0000313" key="9">
    <source>
        <dbReference type="Proteomes" id="UP000677457"/>
    </source>
</evidence>
<feature type="transmembrane region" description="Helical" evidence="5">
    <location>
        <begin position="281"/>
        <end position="301"/>
    </location>
</feature>
<sequence>MSSAVGQAPALLRYRAFLGAVFAPGVHVTYGVLWVCAYEAAAVMTAGGVWRPSVGSLVRAMTIIVVLLHLRLADERMDESYDRIHNPDRPLITGLVSVLELRRAGWVTAALAIVVNIPLAPWSAVAVALLVGYTELVTRLTLHSPRLRDRALLYIVVAYPVQLLIGVYLYTSVTGAEVVQPGIRPALLIIVFAAAFLHFEFARKTVRDPDPGGRTYSATVLGVTGSGVLTLGWALLACALLAAITEPWHMSVPAHLPYVALVFPVAGAFSYLSGREQTWPASLAMLYLIVLDAALVISGWLG</sequence>
<feature type="transmembrane region" description="Helical" evidence="5">
    <location>
        <begin position="106"/>
        <end position="131"/>
    </location>
</feature>
<protein>
    <submittedName>
        <fullName evidence="7">UbiA prenyltransferase family protein</fullName>
    </submittedName>
</protein>
<comment type="subcellular location">
    <subcellularLocation>
        <location evidence="1">Membrane</location>
        <topology evidence="1">Multi-pass membrane protein</topology>
    </subcellularLocation>
</comment>
<comment type="caution">
    <text evidence="7">The sequence shown here is derived from an EMBL/GenBank/DDBJ whole genome shotgun (WGS) entry which is preliminary data.</text>
</comment>
<reference evidence="7 8" key="1">
    <citation type="submission" date="2019-06" db="EMBL/GenBank/DDBJ databases">
        <title>Sequencing the genomes of 1000 actinobacteria strains.</title>
        <authorList>
            <person name="Klenk H.-P."/>
        </authorList>
    </citation>
    <scope>NUCLEOTIDE SEQUENCE [LARGE SCALE GENOMIC DNA]</scope>
    <source>
        <strain evidence="7 8">DSM 44819</strain>
    </source>
</reference>
<evidence type="ECO:0000256" key="2">
    <source>
        <dbReference type="ARBA" id="ARBA00022692"/>
    </source>
</evidence>
<evidence type="ECO:0000313" key="6">
    <source>
        <dbReference type="EMBL" id="GIM87823.1"/>
    </source>
</evidence>
<accession>A0A542XQR0</accession>
<dbReference type="EMBL" id="BOQM01000046">
    <property type="protein sequence ID" value="GIM87823.1"/>
    <property type="molecule type" value="Genomic_DNA"/>
</dbReference>
<dbReference type="GO" id="GO:0016765">
    <property type="term" value="F:transferase activity, transferring alkyl or aryl (other than methyl) groups"/>
    <property type="evidence" value="ECO:0007669"/>
    <property type="project" value="InterPro"/>
</dbReference>
<keyword evidence="3 5" id="KW-1133">Transmembrane helix</keyword>
<reference evidence="6 9" key="2">
    <citation type="submission" date="2021-03" db="EMBL/GenBank/DDBJ databases">
        <title>Whole genome shotgun sequence of Salinispora arenicola NBRC 105043.</title>
        <authorList>
            <person name="Komaki H."/>
            <person name="Tamura T."/>
        </authorList>
    </citation>
    <scope>NUCLEOTIDE SEQUENCE [LARGE SCALE GENOMIC DNA]</scope>
    <source>
        <strain evidence="6 9">NBRC 105043</strain>
    </source>
</reference>
<evidence type="ECO:0000313" key="7">
    <source>
        <dbReference type="EMBL" id="TQL38196.1"/>
    </source>
</evidence>
<evidence type="ECO:0000256" key="5">
    <source>
        <dbReference type="SAM" id="Phobius"/>
    </source>
</evidence>
<dbReference type="Proteomes" id="UP000315983">
    <property type="component" value="Unassembled WGS sequence"/>
</dbReference>